<comment type="caution">
    <text evidence="2">The sequence shown here is derived from an EMBL/GenBank/DDBJ whole genome shotgun (WGS) entry which is preliminary data.</text>
</comment>
<protein>
    <submittedName>
        <fullName evidence="2">Reverse transcriptase domain-containing protein</fullName>
    </submittedName>
</protein>
<dbReference type="GO" id="GO:0003964">
    <property type="term" value="F:RNA-directed DNA polymerase activity"/>
    <property type="evidence" value="ECO:0007669"/>
    <property type="project" value="UniProtKB-KW"/>
</dbReference>
<dbReference type="EMBL" id="BKCJ010063469">
    <property type="protein sequence ID" value="GEW55730.1"/>
    <property type="molecule type" value="Genomic_DNA"/>
</dbReference>
<evidence type="ECO:0000256" key="1">
    <source>
        <dbReference type="SAM" id="MobiDB-lite"/>
    </source>
</evidence>
<feature type="region of interest" description="Disordered" evidence="1">
    <location>
        <begin position="259"/>
        <end position="306"/>
    </location>
</feature>
<dbReference type="PANTHER" id="PTHR33067">
    <property type="entry name" value="RNA-DIRECTED DNA POLYMERASE-RELATED"/>
    <property type="match status" value="1"/>
</dbReference>
<accession>A0A699GWF6</accession>
<dbReference type="CDD" id="cd00303">
    <property type="entry name" value="retropepsin_like"/>
    <property type="match status" value="1"/>
</dbReference>
<name>A0A699GWF6_TANCI</name>
<dbReference type="AlphaFoldDB" id="A0A699GWF6"/>
<keyword evidence="2" id="KW-0548">Nucleotidyltransferase</keyword>
<sequence>MAAEGPGDLPVPDLRTMKELCQPSLNGRGRPISSISIQAMNFGMKNDMIQQVQNSCQFHGLPSDDANKHLDKFLHVTQSIKVNGVTDDALRLYLFPYSLTHHSTAWFDRLPRNSINTFEQMAKMFHALKAEMAEINKNLMRILQVNQQVKAVTPNCETCGGPRSFNECPATVGNTQNVYAAGAYQVVTTNEFTNFMKENDAILKNMQTNMTSLTNSNLVLKNMLGQFMKMNTASSSGLGTLLGNIITNSKEDLKGITTRSGTAYQGPTIPTTSSSLTPVVERETEATKDMVHPTNNGSTKDVQPSGVQTESLIVNSKPVVAPIIEPVASPVSALKRNQRPSIPYPSRLHDQKLRDKANDQREKFFQIFKDLNFNISFADALILMPNFSPSTKTLLTNRDKLYELPKTPLNEHCSTVLLKKLPEKLGDLELTPTLMTLELADRSISRPIGVAEDVYVKVGKFHFPADFVVVDFDADPRVPLILGRSFLKTERALIDVFEGELTLRVGKEAITFNLDQTIRYSANYNDMTANRIDVIDVACEEYSQEVIGFSYVITSGNPTPYYDPIVSTTSPILTTFGNSDFLLEEVDAFLALEDDPTSPEVYQSYVDTKGDILLLEAFLNDDPSLLPPNQGNYMLSINFNPYTTS</sequence>
<reference evidence="2" key="1">
    <citation type="journal article" date="2019" name="Sci. Rep.">
        <title>Draft genome of Tanacetum cinerariifolium, the natural source of mosquito coil.</title>
        <authorList>
            <person name="Yamashiro T."/>
            <person name="Shiraishi A."/>
            <person name="Satake H."/>
            <person name="Nakayama K."/>
        </authorList>
    </citation>
    <scope>NUCLEOTIDE SEQUENCE</scope>
</reference>
<feature type="compositionally biased region" description="Polar residues" evidence="1">
    <location>
        <begin position="293"/>
        <end position="306"/>
    </location>
</feature>
<feature type="compositionally biased region" description="Basic and acidic residues" evidence="1">
    <location>
        <begin position="280"/>
        <end position="291"/>
    </location>
</feature>
<dbReference type="Gene3D" id="2.40.70.10">
    <property type="entry name" value="Acid Proteases"/>
    <property type="match status" value="1"/>
</dbReference>
<evidence type="ECO:0000313" key="2">
    <source>
        <dbReference type="EMBL" id="GEW55730.1"/>
    </source>
</evidence>
<gene>
    <name evidence="2" type="ORF">Tci_227706</name>
</gene>
<keyword evidence="2" id="KW-0695">RNA-directed DNA polymerase</keyword>
<keyword evidence="2" id="KW-0808">Transferase</keyword>
<dbReference type="InterPro" id="IPR021109">
    <property type="entry name" value="Peptidase_aspartic_dom_sf"/>
</dbReference>
<dbReference type="PANTHER" id="PTHR33067:SF9">
    <property type="entry name" value="RNA-DIRECTED DNA POLYMERASE"/>
    <property type="match status" value="1"/>
</dbReference>
<proteinExistence type="predicted"/>
<organism evidence="2">
    <name type="scientific">Tanacetum cinerariifolium</name>
    <name type="common">Dalmatian daisy</name>
    <name type="synonym">Chrysanthemum cinerariifolium</name>
    <dbReference type="NCBI Taxonomy" id="118510"/>
    <lineage>
        <taxon>Eukaryota</taxon>
        <taxon>Viridiplantae</taxon>
        <taxon>Streptophyta</taxon>
        <taxon>Embryophyta</taxon>
        <taxon>Tracheophyta</taxon>
        <taxon>Spermatophyta</taxon>
        <taxon>Magnoliopsida</taxon>
        <taxon>eudicotyledons</taxon>
        <taxon>Gunneridae</taxon>
        <taxon>Pentapetalae</taxon>
        <taxon>asterids</taxon>
        <taxon>campanulids</taxon>
        <taxon>Asterales</taxon>
        <taxon>Asteraceae</taxon>
        <taxon>Asteroideae</taxon>
        <taxon>Anthemideae</taxon>
        <taxon>Anthemidinae</taxon>
        <taxon>Tanacetum</taxon>
    </lineage>
</organism>
<feature type="compositionally biased region" description="Low complexity" evidence="1">
    <location>
        <begin position="267"/>
        <end position="278"/>
    </location>
</feature>